<accession>A8LMW2</accession>
<keyword evidence="3" id="KW-1185">Reference proteome</keyword>
<gene>
    <name evidence="2" type="ordered locus">Dshi_3304</name>
</gene>
<feature type="chain" id="PRO_5002723422" description="DUF4198 domain-containing protein" evidence="1">
    <location>
        <begin position="20"/>
        <end position="267"/>
    </location>
</feature>
<dbReference type="KEGG" id="dsh:Dshi_3304"/>
<dbReference type="EMBL" id="CP000830">
    <property type="protein sequence ID" value="ABV95037.1"/>
    <property type="molecule type" value="Genomic_DNA"/>
</dbReference>
<evidence type="ECO:0008006" key="4">
    <source>
        <dbReference type="Google" id="ProtNLM"/>
    </source>
</evidence>
<name>A8LMW2_DINSH</name>
<organism evidence="2 3">
    <name type="scientific">Dinoroseobacter shibae (strain DSM 16493 / NCIMB 14021 / DFL 12)</name>
    <dbReference type="NCBI Taxonomy" id="398580"/>
    <lineage>
        <taxon>Bacteria</taxon>
        <taxon>Pseudomonadati</taxon>
        <taxon>Pseudomonadota</taxon>
        <taxon>Alphaproteobacteria</taxon>
        <taxon>Rhodobacterales</taxon>
        <taxon>Roseobacteraceae</taxon>
        <taxon>Dinoroseobacter</taxon>
    </lineage>
</organism>
<dbReference type="STRING" id="398580.Dshi_3304"/>
<reference evidence="3" key="1">
    <citation type="journal article" date="2010" name="ISME J.">
        <title>The complete genome sequence of the algal symbiont Dinoroseobacter shibae: a hitchhiker's guide to life in the sea.</title>
        <authorList>
            <person name="Wagner-Dobler I."/>
            <person name="Ballhausen B."/>
            <person name="Berger M."/>
            <person name="Brinkhoff T."/>
            <person name="Buchholz I."/>
            <person name="Bunk B."/>
            <person name="Cypionka H."/>
            <person name="Daniel R."/>
            <person name="Drepper T."/>
            <person name="Gerdts G."/>
            <person name="Hahnke S."/>
            <person name="Han C."/>
            <person name="Jahn D."/>
            <person name="Kalhoefer D."/>
            <person name="Kiss H."/>
            <person name="Klenk H.P."/>
            <person name="Kyrpides N."/>
            <person name="Liebl W."/>
            <person name="Liesegang H."/>
            <person name="Meincke L."/>
            <person name="Pati A."/>
            <person name="Petersen J."/>
            <person name="Piekarski T."/>
            <person name="Pommerenke C."/>
            <person name="Pradella S."/>
            <person name="Pukall R."/>
            <person name="Rabus R."/>
            <person name="Stackebrandt E."/>
            <person name="Thole S."/>
            <person name="Thompson L."/>
            <person name="Tielen P."/>
            <person name="Tomasch J."/>
            <person name="von Jan M."/>
            <person name="Wanphrut N."/>
            <person name="Wichels A."/>
            <person name="Zech H."/>
            <person name="Simon M."/>
        </authorList>
    </citation>
    <scope>NUCLEOTIDE SEQUENCE [LARGE SCALE GENOMIC DNA]</scope>
    <source>
        <strain evidence="3">DSM 16493 / NCIMB 14021 / DFL 12</strain>
    </source>
</reference>
<dbReference type="HOGENOM" id="CLU_086920_0_0_5"/>
<dbReference type="InterPro" id="IPR019613">
    <property type="entry name" value="DUF4198"/>
</dbReference>
<protein>
    <recommendedName>
        <fullName evidence="4">DUF4198 domain-containing protein</fullName>
    </recommendedName>
</protein>
<dbReference type="Proteomes" id="UP000006833">
    <property type="component" value="Chromosome"/>
</dbReference>
<evidence type="ECO:0000256" key="1">
    <source>
        <dbReference type="SAM" id="SignalP"/>
    </source>
</evidence>
<evidence type="ECO:0000313" key="3">
    <source>
        <dbReference type="Proteomes" id="UP000006833"/>
    </source>
</evidence>
<dbReference type="AlphaFoldDB" id="A8LMW2"/>
<feature type="signal peptide" evidence="1">
    <location>
        <begin position="1"/>
        <end position="19"/>
    </location>
</feature>
<dbReference type="OrthoDB" id="581894at2"/>
<dbReference type="RefSeq" id="WP_012179964.1">
    <property type="nucleotide sequence ID" value="NC_009952.1"/>
</dbReference>
<evidence type="ECO:0000313" key="2">
    <source>
        <dbReference type="EMBL" id="ABV95037.1"/>
    </source>
</evidence>
<dbReference type="eggNOG" id="COG5266">
    <property type="taxonomic scope" value="Bacteria"/>
</dbReference>
<proteinExistence type="predicted"/>
<keyword evidence="1" id="KW-0732">Signal</keyword>
<sequence>MRALAPLTLVLSLTSQAQAHEFWISPQTYQVAPGGEIIAELRVGEKLKGAGFPYIPTRTARFEILQGDTRLDPQARIGDRPALQRVVETPGLAIVVHETADTFLKYPSWEKFEAFTSQKDFAWAQDMHRDRGLPEHGFSEVYRRYGKALVAVGDGAGADRPIGLDTEIVALANPYTDDLSGGLPVRVLHFGAPRSDVQVTLFARGADGTVSTSLHRTDGAGVAVLPMMAGTEYLVDSVILEPLEPAAEGDPVWYTLWASLTFRTPNE</sequence>
<dbReference type="Pfam" id="PF10670">
    <property type="entry name" value="DUF4198"/>
    <property type="match status" value="1"/>
</dbReference>